<dbReference type="OrthoDB" id="26679at2759"/>
<protein>
    <recommendedName>
        <fullName evidence="4">Oxidation resistance protein 1</fullName>
    </recommendedName>
</protein>
<sequence>MIIFKQCQINSATKHQIKIEINLVSIVYTKLTPFNSNLDQFFQNIYEDAPARLTICYLADPLDQTSTNYISFVSSRAELNALEFLMNFFSKQRKAEIKMPIRSSSRLIQEAKENITEIIDLNHEKNKNVNIPNAKRINSLPSHSFTSKFKLYGKSKIFDLVNITMIRKNLCLRMRSHCWKLVYALSKDGCSYQTLFDATKNGAPCILAILTSNNEIIGAFLPDGIKKNVINSGESFVFNFYTSKKGDENNFAWKTKKKSNVYKWSMKNDLIFSASSKDIMIGGSGLNSSISMKCHNGDPSPCGKLGAAIWIDNVMKNGFTEQCPTFDSPPLIDGGYFTIADIEVWDIVPH</sequence>
<feature type="domain" description="TLDc" evidence="5">
    <location>
        <begin position="156"/>
        <end position="348"/>
    </location>
</feature>
<evidence type="ECO:0000259" key="5">
    <source>
        <dbReference type="PROSITE" id="PS51886"/>
    </source>
</evidence>
<dbReference type="AlphaFoldDB" id="A0A1J4JLM7"/>
<dbReference type="GO" id="GO:0005739">
    <property type="term" value="C:mitochondrion"/>
    <property type="evidence" value="ECO:0007669"/>
    <property type="project" value="UniProtKB-SubCell"/>
</dbReference>
<dbReference type="EMBL" id="MLAK01000975">
    <property type="protein sequence ID" value="OHT00017.1"/>
    <property type="molecule type" value="Genomic_DNA"/>
</dbReference>
<dbReference type="PANTHER" id="PTHR23354:SF62">
    <property type="entry name" value="MUSTARD, ISOFORM V"/>
    <property type="match status" value="1"/>
</dbReference>
<accession>A0A1J4JLM7</accession>
<dbReference type="VEuPathDB" id="TrichDB:TRFO_33397"/>
<evidence type="ECO:0000313" key="7">
    <source>
        <dbReference type="Proteomes" id="UP000179807"/>
    </source>
</evidence>
<evidence type="ECO:0000256" key="3">
    <source>
        <dbReference type="ARBA" id="ARBA00023128"/>
    </source>
</evidence>
<dbReference type="Proteomes" id="UP000179807">
    <property type="component" value="Unassembled WGS sequence"/>
</dbReference>
<dbReference type="PROSITE" id="PS51886">
    <property type="entry name" value="TLDC"/>
    <property type="match status" value="1"/>
</dbReference>
<name>A0A1J4JLM7_9EUKA</name>
<dbReference type="RefSeq" id="XP_068353153.1">
    <property type="nucleotide sequence ID" value="XM_068509046.1"/>
</dbReference>
<evidence type="ECO:0000256" key="2">
    <source>
        <dbReference type="ARBA" id="ARBA00009540"/>
    </source>
</evidence>
<reference evidence="6" key="1">
    <citation type="submission" date="2016-10" db="EMBL/GenBank/DDBJ databases">
        <authorList>
            <person name="Benchimol M."/>
            <person name="Almeida L.G."/>
            <person name="Vasconcelos A.T."/>
            <person name="Perreira-Neves A."/>
            <person name="Rosa I.A."/>
            <person name="Tasca T."/>
            <person name="Bogo M.R."/>
            <person name="de Souza W."/>
        </authorList>
    </citation>
    <scope>NUCLEOTIDE SEQUENCE [LARGE SCALE GENOMIC DNA]</scope>
    <source>
        <strain evidence="6">K</strain>
    </source>
</reference>
<dbReference type="SMART" id="SM00584">
    <property type="entry name" value="TLDc"/>
    <property type="match status" value="1"/>
</dbReference>
<dbReference type="PANTHER" id="PTHR23354">
    <property type="entry name" value="NUCLEOLAR PROTEIN 7/ESTROGEN RECEPTOR COACTIVATOR-RELATED"/>
    <property type="match status" value="1"/>
</dbReference>
<evidence type="ECO:0000313" key="6">
    <source>
        <dbReference type="EMBL" id="OHT00017.1"/>
    </source>
</evidence>
<evidence type="ECO:0000256" key="1">
    <source>
        <dbReference type="ARBA" id="ARBA00004173"/>
    </source>
</evidence>
<dbReference type="Pfam" id="PF07534">
    <property type="entry name" value="TLD"/>
    <property type="match status" value="1"/>
</dbReference>
<dbReference type="GeneID" id="94843750"/>
<dbReference type="InterPro" id="IPR006571">
    <property type="entry name" value="TLDc_dom"/>
</dbReference>
<comment type="similarity">
    <text evidence="2">Belongs to the OXR1 family.</text>
</comment>
<gene>
    <name evidence="6" type="ORF">TRFO_33397</name>
</gene>
<keyword evidence="3" id="KW-0496">Mitochondrion</keyword>
<organism evidence="6 7">
    <name type="scientific">Tritrichomonas foetus</name>
    <dbReference type="NCBI Taxonomy" id="1144522"/>
    <lineage>
        <taxon>Eukaryota</taxon>
        <taxon>Metamonada</taxon>
        <taxon>Parabasalia</taxon>
        <taxon>Tritrichomonadida</taxon>
        <taxon>Tritrichomonadidae</taxon>
        <taxon>Tritrichomonas</taxon>
    </lineage>
</organism>
<keyword evidence="7" id="KW-1185">Reference proteome</keyword>
<proteinExistence type="inferred from homology"/>
<comment type="subcellular location">
    <subcellularLocation>
        <location evidence="1">Mitochondrion</location>
    </subcellularLocation>
</comment>
<comment type="caution">
    <text evidence="6">The sequence shown here is derived from an EMBL/GenBank/DDBJ whole genome shotgun (WGS) entry which is preliminary data.</text>
</comment>
<evidence type="ECO:0000256" key="4">
    <source>
        <dbReference type="ARBA" id="ARBA00040604"/>
    </source>
</evidence>